<dbReference type="GO" id="GO:0005829">
    <property type="term" value="C:cytosol"/>
    <property type="evidence" value="ECO:0007669"/>
    <property type="project" value="TreeGrafter"/>
</dbReference>
<dbReference type="OrthoDB" id="9804286at2"/>
<dbReference type="PROSITE" id="PS50206">
    <property type="entry name" value="RHODANESE_3"/>
    <property type="match status" value="1"/>
</dbReference>
<dbReference type="InterPro" id="IPR045886">
    <property type="entry name" value="ThiF/MoeB/HesA"/>
</dbReference>
<evidence type="ECO:0000256" key="4">
    <source>
        <dbReference type="ARBA" id="ARBA00022840"/>
    </source>
</evidence>
<dbReference type="GO" id="GO:0005524">
    <property type="term" value="F:ATP binding"/>
    <property type="evidence" value="ECO:0007669"/>
    <property type="project" value="UniProtKB-KW"/>
</dbReference>
<dbReference type="Proteomes" id="UP000279227">
    <property type="component" value="Chromosome"/>
</dbReference>
<accession>A0A3S4MNI7</accession>
<dbReference type="GO" id="GO:0008146">
    <property type="term" value="F:sulfotransferase activity"/>
    <property type="evidence" value="ECO:0007669"/>
    <property type="project" value="TreeGrafter"/>
</dbReference>
<name>A0A3S4MNI7_CHRGE</name>
<evidence type="ECO:0000256" key="10">
    <source>
        <dbReference type="ARBA" id="ARBA00075110"/>
    </source>
</evidence>
<comment type="function">
    <text evidence="6">Catalyzes the adenylation by ATP of the carboxyl group of the C-terminal glycine of sulfur carrier protein MoaD.</text>
</comment>
<evidence type="ECO:0000256" key="3">
    <source>
        <dbReference type="ARBA" id="ARBA00022741"/>
    </source>
</evidence>
<dbReference type="STRING" id="525257.HMPREF0204_13214"/>
<evidence type="ECO:0000256" key="7">
    <source>
        <dbReference type="ARBA" id="ARBA00063809"/>
    </source>
</evidence>
<dbReference type="CDD" id="cd00158">
    <property type="entry name" value="RHOD"/>
    <property type="match status" value="1"/>
</dbReference>
<comment type="subunit">
    <text evidence="7">Homodimer. Forms a stable heterotetrameric complex of 2 MoeB and 2 MoaD during adenylation of MoaD.</text>
</comment>
<dbReference type="FunFam" id="3.40.50.720:FF:000033">
    <property type="entry name" value="Adenylyltransferase and sulfurtransferase MOCS3"/>
    <property type="match status" value="1"/>
</dbReference>
<dbReference type="AlphaFoldDB" id="A0A3S4MNI7"/>
<dbReference type="GO" id="GO:0008641">
    <property type="term" value="F:ubiquitin-like modifier activating enzyme activity"/>
    <property type="evidence" value="ECO:0007669"/>
    <property type="project" value="InterPro"/>
</dbReference>
<keyword evidence="14" id="KW-0548">Nucleotidyltransferase</keyword>
<organism evidence="14 15">
    <name type="scientific">Chryseobacterium gleum</name>
    <name type="common">Flavobacterium gleum</name>
    <dbReference type="NCBI Taxonomy" id="250"/>
    <lineage>
        <taxon>Bacteria</taxon>
        <taxon>Pseudomonadati</taxon>
        <taxon>Bacteroidota</taxon>
        <taxon>Flavobacteriia</taxon>
        <taxon>Flavobacteriales</taxon>
        <taxon>Weeksellaceae</taxon>
        <taxon>Chryseobacterium group</taxon>
        <taxon>Chryseobacterium</taxon>
    </lineage>
</organism>
<proteinExistence type="inferred from homology"/>
<feature type="domain" description="Rhodanese" evidence="13">
    <location>
        <begin position="279"/>
        <end position="342"/>
    </location>
</feature>
<dbReference type="EC" id="2.7.7.80" evidence="8"/>
<keyword evidence="4" id="KW-0067">ATP-binding</keyword>
<dbReference type="EMBL" id="LR134289">
    <property type="protein sequence ID" value="VEE05687.1"/>
    <property type="molecule type" value="Genomic_DNA"/>
</dbReference>
<dbReference type="PANTHER" id="PTHR10953">
    <property type="entry name" value="UBIQUITIN-ACTIVATING ENZYME E1"/>
    <property type="match status" value="1"/>
</dbReference>
<dbReference type="InterPro" id="IPR035985">
    <property type="entry name" value="Ubiquitin-activating_enz"/>
</dbReference>
<sequence length="361" mass="40717">MNIKRYNRQIILPGFGISTQEKLSRSSVLVVGAGGLGCPVMQILVSTGVGVVGVADFDTIEFENLHRQYLYSEQDVGVPKVIAAVEHLSKINSEIDIIAFQEMITNKNVLSIIHNFDVVVDCTDNFATRYLLNDACYLMKKPLVYASLFRDEGQVSVFNVEKEDQMTNYRDLFPVPPNQSEVPNCNEAGVLPTHSAVIGTFQANEVIKLLSGSAETLIHQLLIFNTKNYQSMKIKFNENQEKAGPKTIEEFQNFDYEEFCSLNKNDEINSFSELQSFLNHDKSILIDVREEDEQPKISAMKILELPFGTLEENLERLNGYTSICFVCVSGIRSQKAVKLLKSHFPDKEIKHFKSGIKSILQ</sequence>
<dbReference type="PANTHER" id="PTHR10953:SF102">
    <property type="entry name" value="ADENYLYLTRANSFERASE AND SULFURTRANSFERASE MOCS3"/>
    <property type="match status" value="1"/>
</dbReference>
<keyword evidence="2 14" id="KW-0808">Transferase</keyword>
<evidence type="ECO:0000259" key="13">
    <source>
        <dbReference type="PROSITE" id="PS50206"/>
    </source>
</evidence>
<dbReference type="GeneID" id="93021592"/>
<dbReference type="KEGG" id="cgle:NCTC11432_01261"/>
<protein>
    <recommendedName>
        <fullName evidence="9">Molybdopterin-synthase adenylyltransferase</fullName>
        <ecNumber evidence="8">2.7.7.80</ecNumber>
    </recommendedName>
    <alternativeName>
        <fullName evidence="12">MoaD protein adenylase</fullName>
    </alternativeName>
    <alternativeName>
        <fullName evidence="10">Molybdopterin-converting factor subunit 1 adenylase</fullName>
    </alternativeName>
    <alternativeName>
        <fullName evidence="11">Sulfur carrier protein MoaD adenylyltransferase</fullName>
    </alternativeName>
</protein>
<dbReference type="GO" id="GO:0004792">
    <property type="term" value="F:thiosulfate-cyanide sulfurtransferase activity"/>
    <property type="evidence" value="ECO:0007669"/>
    <property type="project" value="TreeGrafter"/>
</dbReference>
<reference evidence="14 15" key="1">
    <citation type="submission" date="2018-12" db="EMBL/GenBank/DDBJ databases">
        <authorList>
            <consortium name="Pathogen Informatics"/>
        </authorList>
    </citation>
    <scope>NUCLEOTIDE SEQUENCE [LARGE SCALE GENOMIC DNA]</scope>
    <source>
        <strain evidence="14 15">NCTC11432</strain>
    </source>
</reference>
<evidence type="ECO:0000256" key="9">
    <source>
        <dbReference type="ARBA" id="ARBA00073635"/>
    </source>
</evidence>
<evidence type="ECO:0000256" key="5">
    <source>
        <dbReference type="ARBA" id="ARBA00052218"/>
    </source>
</evidence>
<evidence type="ECO:0000256" key="8">
    <source>
        <dbReference type="ARBA" id="ARBA00066884"/>
    </source>
</evidence>
<gene>
    <name evidence="14" type="primary">moeZ_1</name>
    <name evidence="14" type="ORF">NCTC11432_01261</name>
</gene>
<evidence type="ECO:0000256" key="6">
    <source>
        <dbReference type="ARBA" id="ARBA00055169"/>
    </source>
</evidence>
<evidence type="ECO:0000256" key="1">
    <source>
        <dbReference type="ARBA" id="ARBA00009919"/>
    </source>
</evidence>
<evidence type="ECO:0000313" key="15">
    <source>
        <dbReference type="Proteomes" id="UP000279227"/>
    </source>
</evidence>
<dbReference type="Pfam" id="PF00899">
    <property type="entry name" value="ThiF"/>
    <property type="match status" value="1"/>
</dbReference>
<keyword evidence="3" id="KW-0547">Nucleotide-binding</keyword>
<dbReference type="Gene3D" id="3.40.50.720">
    <property type="entry name" value="NAD(P)-binding Rossmann-like Domain"/>
    <property type="match status" value="1"/>
</dbReference>
<dbReference type="CDD" id="cd00757">
    <property type="entry name" value="ThiF_MoeB_HesA_family"/>
    <property type="match status" value="1"/>
</dbReference>
<evidence type="ECO:0000256" key="2">
    <source>
        <dbReference type="ARBA" id="ARBA00022679"/>
    </source>
</evidence>
<dbReference type="SUPFAM" id="SSF69572">
    <property type="entry name" value="Activating enzymes of the ubiquitin-like proteins"/>
    <property type="match status" value="1"/>
</dbReference>
<dbReference type="GO" id="GO:0061605">
    <property type="term" value="F:molybdopterin-synthase adenylyltransferase activity"/>
    <property type="evidence" value="ECO:0007669"/>
    <property type="project" value="UniProtKB-EC"/>
</dbReference>
<comment type="catalytic activity">
    <reaction evidence="5">
        <text>[molybdopterin-synthase sulfur-carrier protein]-C-terminal Gly-Gly + ATP + H(+) = [molybdopterin-synthase sulfur-carrier protein]-C-terminal Gly-Gly-AMP + diphosphate</text>
        <dbReference type="Rhea" id="RHEA:43616"/>
        <dbReference type="Rhea" id="RHEA-COMP:12159"/>
        <dbReference type="Rhea" id="RHEA-COMP:12202"/>
        <dbReference type="ChEBI" id="CHEBI:15378"/>
        <dbReference type="ChEBI" id="CHEBI:30616"/>
        <dbReference type="ChEBI" id="CHEBI:33019"/>
        <dbReference type="ChEBI" id="CHEBI:90618"/>
        <dbReference type="ChEBI" id="CHEBI:90778"/>
        <dbReference type="EC" id="2.7.7.80"/>
    </reaction>
</comment>
<dbReference type="InterPro" id="IPR001763">
    <property type="entry name" value="Rhodanese-like_dom"/>
</dbReference>
<dbReference type="Gene3D" id="3.40.250.10">
    <property type="entry name" value="Rhodanese-like domain"/>
    <property type="match status" value="1"/>
</dbReference>
<evidence type="ECO:0000256" key="11">
    <source>
        <dbReference type="ARBA" id="ARBA00075328"/>
    </source>
</evidence>
<evidence type="ECO:0000313" key="14">
    <source>
        <dbReference type="EMBL" id="VEE05687.1"/>
    </source>
</evidence>
<comment type="similarity">
    <text evidence="1">Belongs to the HesA/MoeB/ThiF family.</text>
</comment>
<dbReference type="InterPro" id="IPR000594">
    <property type="entry name" value="ThiF_NAD_FAD-bd"/>
</dbReference>
<evidence type="ECO:0000256" key="12">
    <source>
        <dbReference type="ARBA" id="ARBA00078531"/>
    </source>
</evidence>
<dbReference type="RefSeq" id="WP_002978648.1">
    <property type="nucleotide sequence ID" value="NZ_CP068486.1"/>
</dbReference>
<dbReference type="InterPro" id="IPR036873">
    <property type="entry name" value="Rhodanese-like_dom_sf"/>
</dbReference>